<dbReference type="Proteomes" id="UP000274556">
    <property type="component" value="Unassembled WGS sequence"/>
</dbReference>
<evidence type="ECO:0000313" key="2">
    <source>
        <dbReference type="EMBL" id="RKT46272.1"/>
    </source>
</evidence>
<dbReference type="InterPro" id="IPR012336">
    <property type="entry name" value="Thioredoxin-like_fold"/>
</dbReference>
<evidence type="ECO:0000259" key="1">
    <source>
        <dbReference type="PROSITE" id="PS51352"/>
    </source>
</evidence>
<name>A0A495VA55_9GAMM</name>
<organism evidence="2 3">
    <name type="scientific">Thiocapsa rosea</name>
    <dbReference type="NCBI Taxonomy" id="69360"/>
    <lineage>
        <taxon>Bacteria</taxon>
        <taxon>Pseudomonadati</taxon>
        <taxon>Pseudomonadota</taxon>
        <taxon>Gammaproteobacteria</taxon>
        <taxon>Chromatiales</taxon>
        <taxon>Chromatiaceae</taxon>
        <taxon>Thiocapsa</taxon>
    </lineage>
</organism>
<protein>
    <submittedName>
        <fullName evidence="2">Thioredoxin-related protein</fullName>
    </submittedName>
</protein>
<dbReference type="InterPro" id="IPR041737">
    <property type="entry name" value="SoxW"/>
</dbReference>
<sequence length="186" mass="21291">MAHLRSRDGRRELRLMFILLVLCATAVGAATRDPGQHFFDSTFGDFAEELETARDEGKKGILLMFEMDECPFCHRMKTTVLNQPEVQDYYKAHFMIFPVDIEGDVEIHDFAGTAMPQKDFALKTHRVRATPVFAFFDLDGNLVARYTGATGDATEFMWLGEYVVQERYKDITFPAYKRERQAAAAE</sequence>
<dbReference type="CDD" id="cd02951">
    <property type="entry name" value="SoxW"/>
    <property type="match status" value="1"/>
</dbReference>
<reference evidence="2 3" key="1">
    <citation type="submission" date="2018-10" db="EMBL/GenBank/DDBJ databases">
        <title>Genomic Encyclopedia of Archaeal and Bacterial Type Strains, Phase II (KMG-II): from individual species to whole genera.</title>
        <authorList>
            <person name="Goeker M."/>
        </authorList>
    </citation>
    <scope>NUCLEOTIDE SEQUENCE [LARGE SCALE GENOMIC DNA]</scope>
    <source>
        <strain evidence="2 3">DSM 235</strain>
    </source>
</reference>
<feature type="domain" description="Thioredoxin" evidence="1">
    <location>
        <begin position="18"/>
        <end position="169"/>
    </location>
</feature>
<proteinExistence type="predicted"/>
<dbReference type="PROSITE" id="PS51352">
    <property type="entry name" value="THIOREDOXIN_2"/>
    <property type="match status" value="1"/>
</dbReference>
<dbReference type="OrthoDB" id="9811036at2"/>
<accession>A0A495VA55</accession>
<dbReference type="EMBL" id="RBXL01000001">
    <property type="protein sequence ID" value="RKT46272.1"/>
    <property type="molecule type" value="Genomic_DNA"/>
</dbReference>
<evidence type="ECO:0000313" key="3">
    <source>
        <dbReference type="Proteomes" id="UP000274556"/>
    </source>
</evidence>
<dbReference type="SUPFAM" id="SSF52833">
    <property type="entry name" value="Thioredoxin-like"/>
    <property type="match status" value="1"/>
</dbReference>
<gene>
    <name evidence="2" type="ORF">BDD21_3778</name>
</gene>
<comment type="caution">
    <text evidence="2">The sequence shown here is derived from an EMBL/GenBank/DDBJ whole genome shotgun (WGS) entry which is preliminary data.</text>
</comment>
<dbReference type="Gene3D" id="3.40.30.10">
    <property type="entry name" value="Glutaredoxin"/>
    <property type="match status" value="1"/>
</dbReference>
<dbReference type="InterPro" id="IPR036249">
    <property type="entry name" value="Thioredoxin-like_sf"/>
</dbReference>
<dbReference type="AlphaFoldDB" id="A0A495VA55"/>
<keyword evidence="3" id="KW-1185">Reference proteome</keyword>
<dbReference type="InterPro" id="IPR013766">
    <property type="entry name" value="Thioredoxin_domain"/>
</dbReference>
<dbReference type="Pfam" id="PF13098">
    <property type="entry name" value="Thioredoxin_2"/>
    <property type="match status" value="1"/>
</dbReference>